<dbReference type="RefSeq" id="WP_041057994.1">
    <property type="nucleotide sequence ID" value="NZ_JXRR01000014.1"/>
</dbReference>
<dbReference type="PATRIC" id="fig|220754.4.peg.2230"/>
<feature type="transmembrane region" description="Helical" evidence="1">
    <location>
        <begin position="191"/>
        <end position="211"/>
    </location>
</feature>
<name>A0A0C2VGQ8_9BACL</name>
<evidence type="ECO:0000256" key="2">
    <source>
        <dbReference type="SAM" id="SignalP"/>
    </source>
</evidence>
<sequence>MKKRYAVCILLVFFIGFPFQTAHAEKNFNEIYQYISSGDYEEGVGRLNDWYLSLTASEREPLEGHYTKLITVLSGSNLSHQDKLLELWSFLSLAEYATQDSVEYIRTLNAYFHSLTAEGNESGGEAVEELNKVYDAMIPVLQMMSQNNDLQAIQAASISDNDLVIASINQPGNSIPTFTEWYENHLAGSNIVLVSTVTGAALISALTYASWRKYVGEKRRKRLRNHTD</sequence>
<comment type="caution">
    <text evidence="3">The sequence shown here is derived from an EMBL/GenBank/DDBJ whole genome shotgun (WGS) entry which is preliminary data.</text>
</comment>
<dbReference type="EMBL" id="JXRR01000014">
    <property type="protein sequence ID" value="KIL48047.1"/>
    <property type="molecule type" value="Genomic_DNA"/>
</dbReference>
<dbReference type="AlphaFoldDB" id="A0A0C2VGQ8"/>
<keyword evidence="4" id="KW-1185">Reference proteome</keyword>
<evidence type="ECO:0000313" key="3">
    <source>
        <dbReference type="EMBL" id="KIL48047.1"/>
    </source>
</evidence>
<dbReference type="InterPro" id="IPR014231">
    <property type="entry name" value="Spore_YpjB"/>
</dbReference>
<keyword evidence="1" id="KW-1133">Transmembrane helix</keyword>
<keyword evidence="1" id="KW-0472">Membrane</keyword>
<proteinExistence type="predicted"/>
<feature type="signal peptide" evidence="2">
    <location>
        <begin position="1"/>
        <end position="24"/>
    </location>
</feature>
<evidence type="ECO:0000256" key="1">
    <source>
        <dbReference type="SAM" id="Phobius"/>
    </source>
</evidence>
<dbReference type="Proteomes" id="UP000031972">
    <property type="component" value="Unassembled WGS sequence"/>
</dbReference>
<accession>A0A0C2VGQ8</accession>
<dbReference type="Pfam" id="PF09577">
    <property type="entry name" value="Spore_YpjB"/>
    <property type="match status" value="1"/>
</dbReference>
<keyword evidence="2" id="KW-0732">Signal</keyword>
<organism evidence="3 4">
    <name type="scientific">Jeotgalibacillus campisalis</name>
    <dbReference type="NCBI Taxonomy" id="220754"/>
    <lineage>
        <taxon>Bacteria</taxon>
        <taxon>Bacillati</taxon>
        <taxon>Bacillota</taxon>
        <taxon>Bacilli</taxon>
        <taxon>Bacillales</taxon>
        <taxon>Caryophanaceae</taxon>
        <taxon>Jeotgalibacillus</taxon>
    </lineage>
</organism>
<evidence type="ECO:0008006" key="5">
    <source>
        <dbReference type="Google" id="ProtNLM"/>
    </source>
</evidence>
<feature type="chain" id="PRO_5002157372" description="Sporulation protein YpjB" evidence="2">
    <location>
        <begin position="25"/>
        <end position="228"/>
    </location>
</feature>
<protein>
    <recommendedName>
        <fullName evidence="5">Sporulation protein YpjB</fullName>
    </recommendedName>
</protein>
<gene>
    <name evidence="3" type="ORF">KR50_22140</name>
</gene>
<reference evidence="3 4" key="1">
    <citation type="submission" date="2015-01" db="EMBL/GenBank/DDBJ databases">
        <title>Jeotgalibacillus campisalis genome sequencing.</title>
        <authorList>
            <person name="Goh K.M."/>
            <person name="Chan K.-G."/>
            <person name="Yaakop A.S."/>
            <person name="Ee R."/>
            <person name="Gan H.M."/>
            <person name="Chan C.S."/>
        </authorList>
    </citation>
    <scope>NUCLEOTIDE SEQUENCE [LARGE SCALE GENOMIC DNA]</scope>
    <source>
        <strain evidence="3 4">SF-57</strain>
    </source>
</reference>
<evidence type="ECO:0000313" key="4">
    <source>
        <dbReference type="Proteomes" id="UP000031972"/>
    </source>
</evidence>
<keyword evidence="1" id="KW-0812">Transmembrane</keyword>